<keyword evidence="1" id="KW-1015">Disulfide bond</keyword>
<dbReference type="Proteomes" id="UP001107558">
    <property type="component" value="Chromosome 4"/>
</dbReference>
<dbReference type="PANTHER" id="PTHR24260:SF136">
    <property type="entry name" value="GH08193P-RELATED"/>
    <property type="match status" value="1"/>
</dbReference>
<keyword evidence="3" id="KW-0812">Transmembrane</keyword>
<dbReference type="GO" id="GO:0006508">
    <property type="term" value="P:proteolysis"/>
    <property type="evidence" value="ECO:0007669"/>
    <property type="project" value="InterPro"/>
</dbReference>
<name>A0A9J6BIP3_POLVA</name>
<dbReference type="SMART" id="SM00020">
    <property type="entry name" value="Tryp_SPc"/>
    <property type="match status" value="1"/>
</dbReference>
<accession>A0A9J6BIP3</accession>
<comment type="similarity">
    <text evidence="2">Belongs to the peptidase S1 family. CLIP subfamily.</text>
</comment>
<keyword evidence="6" id="KW-1185">Reference proteome</keyword>
<evidence type="ECO:0000256" key="2">
    <source>
        <dbReference type="ARBA" id="ARBA00024195"/>
    </source>
</evidence>
<evidence type="ECO:0000313" key="5">
    <source>
        <dbReference type="EMBL" id="KAG5669560.1"/>
    </source>
</evidence>
<keyword evidence="3" id="KW-0472">Membrane</keyword>
<dbReference type="OrthoDB" id="7215686at2759"/>
<dbReference type="InterPro" id="IPR001254">
    <property type="entry name" value="Trypsin_dom"/>
</dbReference>
<dbReference type="InterPro" id="IPR009003">
    <property type="entry name" value="Peptidase_S1_PA"/>
</dbReference>
<evidence type="ECO:0000313" key="6">
    <source>
        <dbReference type="Proteomes" id="UP001107558"/>
    </source>
</evidence>
<dbReference type="FunFam" id="2.40.10.10:FF:000068">
    <property type="entry name" value="transmembrane protease serine 2"/>
    <property type="match status" value="1"/>
</dbReference>
<protein>
    <recommendedName>
        <fullName evidence="4">Peptidase S1 domain-containing protein</fullName>
    </recommendedName>
</protein>
<organism evidence="5 6">
    <name type="scientific">Polypedilum vanderplanki</name>
    <name type="common">Sleeping chironomid midge</name>
    <dbReference type="NCBI Taxonomy" id="319348"/>
    <lineage>
        <taxon>Eukaryota</taxon>
        <taxon>Metazoa</taxon>
        <taxon>Ecdysozoa</taxon>
        <taxon>Arthropoda</taxon>
        <taxon>Hexapoda</taxon>
        <taxon>Insecta</taxon>
        <taxon>Pterygota</taxon>
        <taxon>Neoptera</taxon>
        <taxon>Endopterygota</taxon>
        <taxon>Diptera</taxon>
        <taxon>Nematocera</taxon>
        <taxon>Chironomoidea</taxon>
        <taxon>Chironomidae</taxon>
        <taxon>Chironominae</taxon>
        <taxon>Polypedilum</taxon>
        <taxon>Polypedilum</taxon>
    </lineage>
</organism>
<dbReference type="PANTHER" id="PTHR24260">
    <property type="match status" value="1"/>
</dbReference>
<sequence length="410" mass="47405">MTSFISKISIHNENENTTNQDHESLLLKSEKSLRRKPRIRFSKNEVIIINNESEKVKQMSKGKEQFLVFLGISITGLFIVGLLAFMVYKDIFYNDQIDEAYANCGQVKIKNFRGRSLLLDDAESKISYPGQWPWIGAIHKHLKEETEKLDILNHQKFICSSSIITNWHLLTSAHCTFGYNESELFVLLGHFNLSKSTESSSIKRDILTIFVHPDFSSKNSSDIAVLKMTEKVEFTKFIQPICFPRVKNYENNSFGFVVGYRKSNSEKFNQMNLEYTKVKETRKEKCMEKNESFIADKSFCGDSKISTFFDSGEGFYKQIGNAQHYMIIGILTKVQNNNSIDFSTFVDILEFKEWIIEKISFCDEINQESCINLCDLNLCEKNARCEVNTNNKFKCIYHDALKNDSKNDSI</sequence>
<keyword evidence="3" id="KW-1133">Transmembrane helix</keyword>
<dbReference type="Gene3D" id="2.40.10.10">
    <property type="entry name" value="Trypsin-like serine proteases"/>
    <property type="match status" value="1"/>
</dbReference>
<dbReference type="EMBL" id="JADBJN010000004">
    <property type="protein sequence ID" value="KAG5669560.1"/>
    <property type="molecule type" value="Genomic_DNA"/>
</dbReference>
<dbReference type="GO" id="GO:0004252">
    <property type="term" value="F:serine-type endopeptidase activity"/>
    <property type="evidence" value="ECO:0007669"/>
    <property type="project" value="InterPro"/>
</dbReference>
<evidence type="ECO:0000256" key="3">
    <source>
        <dbReference type="SAM" id="Phobius"/>
    </source>
</evidence>
<dbReference type="InterPro" id="IPR043504">
    <property type="entry name" value="Peptidase_S1_PA_chymotrypsin"/>
</dbReference>
<feature type="domain" description="Peptidase S1" evidence="4">
    <location>
        <begin position="118"/>
        <end position="360"/>
    </location>
</feature>
<dbReference type="Pfam" id="PF00089">
    <property type="entry name" value="Trypsin"/>
    <property type="match status" value="1"/>
</dbReference>
<evidence type="ECO:0000256" key="1">
    <source>
        <dbReference type="ARBA" id="ARBA00023157"/>
    </source>
</evidence>
<reference evidence="5" key="1">
    <citation type="submission" date="2021-03" db="EMBL/GenBank/DDBJ databases">
        <title>Chromosome level genome of the anhydrobiotic midge Polypedilum vanderplanki.</title>
        <authorList>
            <person name="Yoshida Y."/>
            <person name="Kikawada T."/>
            <person name="Gusev O."/>
        </authorList>
    </citation>
    <scope>NUCLEOTIDE SEQUENCE</scope>
    <source>
        <strain evidence="5">NIAS01</strain>
        <tissue evidence="5">Whole body or cell culture</tissue>
    </source>
</reference>
<dbReference type="InterPro" id="IPR051333">
    <property type="entry name" value="CLIP_Serine_Protease"/>
</dbReference>
<feature type="transmembrane region" description="Helical" evidence="3">
    <location>
        <begin position="66"/>
        <end position="88"/>
    </location>
</feature>
<comment type="caution">
    <text evidence="5">The sequence shown here is derived from an EMBL/GenBank/DDBJ whole genome shotgun (WGS) entry which is preliminary data.</text>
</comment>
<gene>
    <name evidence="5" type="ORF">PVAND_017447</name>
</gene>
<evidence type="ECO:0000259" key="4">
    <source>
        <dbReference type="PROSITE" id="PS50240"/>
    </source>
</evidence>
<dbReference type="SUPFAM" id="SSF50494">
    <property type="entry name" value="Trypsin-like serine proteases"/>
    <property type="match status" value="1"/>
</dbReference>
<dbReference type="AlphaFoldDB" id="A0A9J6BIP3"/>
<proteinExistence type="inferred from homology"/>
<dbReference type="PROSITE" id="PS50240">
    <property type="entry name" value="TRYPSIN_DOM"/>
    <property type="match status" value="1"/>
</dbReference>